<keyword evidence="2" id="KW-1185">Reference proteome</keyword>
<reference evidence="1" key="1">
    <citation type="submission" date="2021-03" db="EMBL/GenBank/DDBJ databases">
        <title>Draft genome sequence of rust myrtle Austropuccinia psidii MF-1, a brazilian biotype.</title>
        <authorList>
            <person name="Quecine M.C."/>
            <person name="Pachon D.M.R."/>
            <person name="Bonatelli M.L."/>
            <person name="Correr F.H."/>
            <person name="Franceschini L.M."/>
            <person name="Leite T.F."/>
            <person name="Margarido G.R.A."/>
            <person name="Almeida C.A."/>
            <person name="Ferrarezi J.A."/>
            <person name="Labate C.A."/>
        </authorList>
    </citation>
    <scope>NUCLEOTIDE SEQUENCE</scope>
    <source>
        <strain evidence="1">MF-1</strain>
    </source>
</reference>
<dbReference type="AlphaFoldDB" id="A0A9Q3PBY3"/>
<evidence type="ECO:0000313" key="2">
    <source>
        <dbReference type="Proteomes" id="UP000765509"/>
    </source>
</evidence>
<dbReference type="EMBL" id="AVOT02063927">
    <property type="protein sequence ID" value="MBW0556458.1"/>
    <property type="molecule type" value="Genomic_DNA"/>
</dbReference>
<name>A0A9Q3PBY3_9BASI</name>
<evidence type="ECO:0000313" key="1">
    <source>
        <dbReference type="EMBL" id="MBW0556458.1"/>
    </source>
</evidence>
<organism evidence="1 2">
    <name type="scientific">Austropuccinia psidii MF-1</name>
    <dbReference type="NCBI Taxonomy" id="1389203"/>
    <lineage>
        <taxon>Eukaryota</taxon>
        <taxon>Fungi</taxon>
        <taxon>Dikarya</taxon>
        <taxon>Basidiomycota</taxon>
        <taxon>Pucciniomycotina</taxon>
        <taxon>Pucciniomycetes</taxon>
        <taxon>Pucciniales</taxon>
        <taxon>Sphaerophragmiaceae</taxon>
        <taxon>Austropuccinia</taxon>
    </lineage>
</organism>
<gene>
    <name evidence="1" type="ORF">O181_096173</name>
</gene>
<comment type="caution">
    <text evidence="1">The sequence shown here is derived from an EMBL/GenBank/DDBJ whole genome shotgun (WGS) entry which is preliminary data.</text>
</comment>
<sequence>MNPQAQSYGLGYSDLIQVFSTKELEELLFCCPSSPSRSTTFWDWVNNPHLTPPSLPALHSLSGTLSISSYSQEVPDAALAFYAFIEGDYDPRLFVPDPFDYFLLQGDSAPSLVNHRNTHPVLKVKPHHYFLQPRDSTGQAITSFKAR</sequence>
<accession>A0A9Q3PBY3</accession>
<dbReference type="Proteomes" id="UP000765509">
    <property type="component" value="Unassembled WGS sequence"/>
</dbReference>
<proteinExistence type="predicted"/>
<protein>
    <submittedName>
        <fullName evidence="1">Uncharacterized protein</fullName>
    </submittedName>
</protein>